<keyword evidence="7" id="KW-1133">Transmembrane helix</keyword>
<dbReference type="InterPro" id="IPR017441">
    <property type="entry name" value="Protein_kinase_ATP_BS"/>
</dbReference>
<evidence type="ECO:0000256" key="7">
    <source>
        <dbReference type="SAM" id="Phobius"/>
    </source>
</evidence>
<organism evidence="9 10">
    <name type="scientific">Planomonospora sphaerica</name>
    <dbReference type="NCBI Taxonomy" id="161355"/>
    <lineage>
        <taxon>Bacteria</taxon>
        <taxon>Bacillati</taxon>
        <taxon>Actinomycetota</taxon>
        <taxon>Actinomycetes</taxon>
        <taxon>Streptosporangiales</taxon>
        <taxon>Streptosporangiaceae</taxon>
        <taxon>Planomonospora</taxon>
    </lineage>
</organism>
<accession>A0A161LL32</accession>
<dbReference type="GO" id="GO:0004674">
    <property type="term" value="F:protein serine/threonine kinase activity"/>
    <property type="evidence" value="ECO:0007669"/>
    <property type="project" value="UniProtKB-KW"/>
</dbReference>
<dbReference type="InterPro" id="IPR000719">
    <property type="entry name" value="Prot_kinase_dom"/>
</dbReference>
<keyword evidence="7" id="KW-0472">Membrane</keyword>
<keyword evidence="4 5" id="KW-0067">ATP-binding</keyword>
<dbReference type="EMBL" id="BDCX01000007">
    <property type="protein sequence ID" value="GAT67615.1"/>
    <property type="molecule type" value="Genomic_DNA"/>
</dbReference>
<dbReference type="AlphaFoldDB" id="A0A161LL32"/>
<keyword evidence="2 5" id="KW-0547">Nucleotide-binding</keyword>
<dbReference type="GO" id="GO:0005524">
    <property type="term" value="F:ATP binding"/>
    <property type="evidence" value="ECO:0007669"/>
    <property type="project" value="UniProtKB-UniRule"/>
</dbReference>
<dbReference type="PANTHER" id="PTHR43289:SF34">
    <property type="entry name" value="SERINE_THREONINE-PROTEIN KINASE YBDM-RELATED"/>
    <property type="match status" value="1"/>
</dbReference>
<dbReference type="PANTHER" id="PTHR43289">
    <property type="entry name" value="MITOGEN-ACTIVATED PROTEIN KINASE KINASE KINASE 20-RELATED"/>
    <property type="match status" value="1"/>
</dbReference>
<dbReference type="Proteomes" id="UP000077701">
    <property type="component" value="Unassembled WGS sequence"/>
</dbReference>
<dbReference type="InterPro" id="IPR008271">
    <property type="entry name" value="Ser/Thr_kinase_AS"/>
</dbReference>
<dbReference type="Gene3D" id="3.30.200.20">
    <property type="entry name" value="Phosphorylase Kinase, domain 1"/>
    <property type="match status" value="1"/>
</dbReference>
<sequence length="469" mass="47900">MGAPDDGHCGPYRLLSPLGAGGFGEVHLALDPGGRTAAVKVLHPHVAADGTALARLAREVEAMRRVRSPHVAELLGASLDGDRPYLATRYVQGRPLDAMVAAAGPVAGDDLVRLARGLAEALAAIHASGVVHRDLKPANVICEGGEPVVIDFGIACLLDSAAVTASGAVLGTPGYLAPEVLEGGGAGPEADVFSFAATLAYAATGRHPYGTGPASAVGYRVVHHDPDLGDVPSWLEPLLRECLARDPADRPPASLLPLRLAAPEPGARPPVAAEPGARPPVAAEPGPRPLVASESGARPSAHPEAGARPPAVPESGARPPAPADGAPEAAVRGAPATGVQGLSTREWRPGRRVRSAAFPPEARERRRAVLHRRWAVGTGLFTALAAATAKSPLPEVSLLLLTVYGSVMLVDGGVALFARRNRGRAVLDLSCAAGVVLLWAVLAAFFSPLSLGLALGTVVLVLVVILLSS</sequence>
<keyword evidence="3 9" id="KW-0418">Kinase</keyword>
<evidence type="ECO:0000313" key="9">
    <source>
        <dbReference type="EMBL" id="GAT67615.1"/>
    </source>
</evidence>
<feature type="transmembrane region" description="Helical" evidence="7">
    <location>
        <begin position="451"/>
        <end position="468"/>
    </location>
</feature>
<dbReference type="PROSITE" id="PS50011">
    <property type="entry name" value="PROTEIN_KINASE_DOM"/>
    <property type="match status" value="1"/>
</dbReference>
<evidence type="ECO:0000259" key="8">
    <source>
        <dbReference type="PROSITE" id="PS50011"/>
    </source>
</evidence>
<reference evidence="10" key="2">
    <citation type="submission" date="2016-04" db="EMBL/GenBank/DDBJ databases">
        <title>Planomonospora sphaerica JCM9374 whole genome shotgun sequence.</title>
        <authorList>
            <person name="Suzuki T."/>
            <person name="Dohra H."/>
            <person name="Kodani S."/>
        </authorList>
    </citation>
    <scope>NUCLEOTIDE SEQUENCE [LARGE SCALE GENOMIC DNA]</scope>
    <source>
        <strain evidence="10">JCM 9374</strain>
    </source>
</reference>
<reference evidence="9 10" key="1">
    <citation type="journal article" date="2016" name="Genome Announc.">
        <title>Draft Genome Sequence of Planomonospora sphaerica JCM9374, a Rare Actinomycete.</title>
        <authorList>
            <person name="Dohra H."/>
            <person name="Suzuki T."/>
            <person name="Inoue Y."/>
            <person name="Kodani S."/>
        </authorList>
    </citation>
    <scope>NUCLEOTIDE SEQUENCE [LARGE SCALE GENOMIC DNA]</scope>
    <source>
        <strain evidence="9 10">JCM 9374</strain>
    </source>
</reference>
<dbReference type="OrthoDB" id="9762169at2"/>
<evidence type="ECO:0000256" key="6">
    <source>
        <dbReference type="SAM" id="MobiDB-lite"/>
    </source>
</evidence>
<dbReference type="RefSeq" id="WP_068897666.1">
    <property type="nucleotide sequence ID" value="NZ_BDCX01000007.1"/>
</dbReference>
<evidence type="ECO:0000256" key="1">
    <source>
        <dbReference type="ARBA" id="ARBA00022679"/>
    </source>
</evidence>
<dbReference type="PROSITE" id="PS00108">
    <property type="entry name" value="PROTEIN_KINASE_ST"/>
    <property type="match status" value="1"/>
</dbReference>
<keyword evidence="1" id="KW-0808">Transferase</keyword>
<feature type="transmembrane region" description="Helical" evidence="7">
    <location>
        <begin position="425"/>
        <end position="445"/>
    </location>
</feature>
<feature type="region of interest" description="Disordered" evidence="6">
    <location>
        <begin position="260"/>
        <end position="359"/>
    </location>
</feature>
<dbReference type="PROSITE" id="PS00107">
    <property type="entry name" value="PROTEIN_KINASE_ATP"/>
    <property type="match status" value="1"/>
</dbReference>
<dbReference type="SUPFAM" id="SSF56112">
    <property type="entry name" value="Protein kinase-like (PK-like)"/>
    <property type="match status" value="1"/>
</dbReference>
<keyword evidence="10" id="KW-1185">Reference proteome</keyword>
<dbReference type="SMART" id="SM00220">
    <property type="entry name" value="S_TKc"/>
    <property type="match status" value="1"/>
</dbReference>
<evidence type="ECO:0000256" key="2">
    <source>
        <dbReference type="ARBA" id="ARBA00022741"/>
    </source>
</evidence>
<dbReference type="STRING" id="161355.PS9374_03273"/>
<feature type="binding site" evidence="5">
    <location>
        <position position="40"/>
    </location>
    <ligand>
        <name>ATP</name>
        <dbReference type="ChEBI" id="CHEBI:30616"/>
    </ligand>
</feature>
<comment type="caution">
    <text evidence="9">The sequence shown here is derived from an EMBL/GenBank/DDBJ whole genome shotgun (WGS) entry which is preliminary data.</text>
</comment>
<gene>
    <name evidence="9" type="ORF">PS9374_03273</name>
</gene>
<keyword evidence="7" id="KW-0812">Transmembrane</keyword>
<keyword evidence="9" id="KW-0723">Serine/threonine-protein kinase</keyword>
<name>A0A161LL32_9ACTN</name>
<evidence type="ECO:0000256" key="4">
    <source>
        <dbReference type="ARBA" id="ARBA00022840"/>
    </source>
</evidence>
<dbReference type="Pfam" id="PF00069">
    <property type="entry name" value="Pkinase"/>
    <property type="match status" value="1"/>
</dbReference>
<dbReference type="Gene3D" id="1.10.510.10">
    <property type="entry name" value="Transferase(Phosphotransferase) domain 1"/>
    <property type="match status" value="1"/>
</dbReference>
<protein>
    <submittedName>
        <fullName evidence="9">Serine/threonine protein kinase</fullName>
    </submittedName>
</protein>
<evidence type="ECO:0000256" key="3">
    <source>
        <dbReference type="ARBA" id="ARBA00022777"/>
    </source>
</evidence>
<evidence type="ECO:0000256" key="5">
    <source>
        <dbReference type="PROSITE-ProRule" id="PRU10141"/>
    </source>
</evidence>
<feature type="transmembrane region" description="Helical" evidence="7">
    <location>
        <begin position="396"/>
        <end position="418"/>
    </location>
</feature>
<proteinExistence type="predicted"/>
<dbReference type="CDD" id="cd14014">
    <property type="entry name" value="STKc_PknB_like"/>
    <property type="match status" value="1"/>
</dbReference>
<evidence type="ECO:0000313" key="10">
    <source>
        <dbReference type="Proteomes" id="UP000077701"/>
    </source>
</evidence>
<feature type="domain" description="Protein kinase" evidence="8">
    <location>
        <begin position="12"/>
        <end position="267"/>
    </location>
</feature>
<dbReference type="InterPro" id="IPR011009">
    <property type="entry name" value="Kinase-like_dom_sf"/>
</dbReference>